<organism evidence="2 3">
    <name type="scientific">Hymenobacter glacialis</name>
    <dbReference type="NCBI Taxonomy" id="1908236"/>
    <lineage>
        <taxon>Bacteria</taxon>
        <taxon>Pseudomonadati</taxon>
        <taxon>Bacteroidota</taxon>
        <taxon>Cytophagia</taxon>
        <taxon>Cytophagales</taxon>
        <taxon>Hymenobacteraceae</taxon>
        <taxon>Hymenobacter</taxon>
    </lineage>
</organism>
<dbReference type="STRING" id="1908236.BEN48_03495"/>
<accession>A0A1G1SYZ3</accession>
<comment type="caution">
    <text evidence="2">The sequence shown here is derived from an EMBL/GenBank/DDBJ whole genome shotgun (WGS) entry which is preliminary data.</text>
</comment>
<evidence type="ECO:0000313" key="2">
    <source>
        <dbReference type="EMBL" id="OGX83839.1"/>
    </source>
</evidence>
<name>A0A1G1SYZ3_9BACT</name>
<dbReference type="EMBL" id="MDZC01000079">
    <property type="protein sequence ID" value="OGX83839.1"/>
    <property type="molecule type" value="Genomic_DNA"/>
</dbReference>
<evidence type="ECO:0000313" key="3">
    <source>
        <dbReference type="Proteomes" id="UP000177791"/>
    </source>
</evidence>
<dbReference type="InterPro" id="IPR009647">
    <property type="entry name" value="PBP_C"/>
</dbReference>
<dbReference type="Proteomes" id="UP000177791">
    <property type="component" value="Unassembled WGS sequence"/>
</dbReference>
<dbReference type="AlphaFoldDB" id="A0A1G1SYZ3"/>
<reference evidence="2 3" key="1">
    <citation type="submission" date="2016-08" db="EMBL/GenBank/DDBJ databases">
        <title>Hymenobacter coccineus sp. nov., Hymenobacter lapidarius sp. nov. and Hymenobacter glacialis sp. nov., isolated from Antarctic soil.</title>
        <authorList>
            <person name="Sedlacek I."/>
            <person name="Kralova S."/>
            <person name="Kyrova K."/>
            <person name="Maslanova I."/>
            <person name="Stankova E."/>
            <person name="Vrbovska V."/>
            <person name="Nemec M."/>
            <person name="Bartak M."/>
            <person name="Svec P."/>
            <person name="Busse H.-J."/>
            <person name="Pantucek R."/>
        </authorList>
    </citation>
    <scope>NUCLEOTIDE SEQUENCE [LARGE SCALE GENOMIC DNA]</scope>
    <source>
        <strain evidence="2 3">CCM 8648</strain>
    </source>
</reference>
<proteinExistence type="predicted"/>
<dbReference type="Pfam" id="PF06832">
    <property type="entry name" value="BiPBP_C"/>
    <property type="match status" value="1"/>
</dbReference>
<gene>
    <name evidence="2" type="ORF">BEN48_03495</name>
</gene>
<keyword evidence="3" id="KW-1185">Reference proteome</keyword>
<feature type="domain" description="Penicillin-binding C-terminal" evidence="1">
    <location>
        <begin position="65"/>
        <end position="137"/>
    </location>
</feature>
<protein>
    <recommendedName>
        <fullName evidence="1">Penicillin-binding C-terminal domain-containing protein</fullName>
    </recommendedName>
</protein>
<sequence length="143" mass="15944">MVLAADGTVLHAYLNATQKWRMKTELAEPLDVRRHAVPALAPHLARRLVAQFPWQASIRSTLRRGPQAKAEYLLNRAEKQPPLLSCAAGSEVRQVFWYVNDRFLRAAAATGRVFISPPTGNVKISRADDHGRNVDIQLPVAEL</sequence>
<evidence type="ECO:0000259" key="1">
    <source>
        <dbReference type="Pfam" id="PF06832"/>
    </source>
</evidence>
<dbReference type="RefSeq" id="WP_070735296.1">
    <property type="nucleotide sequence ID" value="NZ_MDZC01000079.1"/>
</dbReference>